<evidence type="ECO:0000256" key="4">
    <source>
        <dbReference type="ARBA" id="ARBA00023136"/>
    </source>
</evidence>
<dbReference type="EMBL" id="AAMJIL010000020">
    <property type="protein sequence ID" value="EDH9502094.1"/>
    <property type="molecule type" value="Genomic_DNA"/>
</dbReference>
<keyword evidence="4 5" id="KW-0472">Membrane</keyword>
<evidence type="ECO:0000313" key="8">
    <source>
        <dbReference type="EMBL" id="EDH9502094.1"/>
    </source>
</evidence>
<feature type="transmembrane region" description="Helical" evidence="5">
    <location>
        <begin position="51"/>
        <end position="71"/>
    </location>
</feature>
<evidence type="ECO:0000256" key="1">
    <source>
        <dbReference type="ARBA" id="ARBA00004127"/>
    </source>
</evidence>
<evidence type="ECO:0000256" key="2">
    <source>
        <dbReference type="ARBA" id="ARBA00022692"/>
    </source>
</evidence>
<keyword evidence="2 5" id="KW-0812">Transmembrane</keyword>
<reference evidence="9" key="3">
    <citation type="submission" date="2019-04" db="EMBL/GenBank/DDBJ databases">
        <authorList>
            <consortium name="NCBI Pathogen Detection Project"/>
        </authorList>
    </citation>
    <scope>NUCLEOTIDE SEQUENCE</scope>
    <source>
        <strain evidence="9">Salmonella enterica</strain>
    </source>
</reference>
<organism evidence="8">
    <name type="scientific">Salmonella enterica subsp. enterica serovar Agama</name>
    <dbReference type="NCBI Taxonomy" id="399581"/>
    <lineage>
        <taxon>Bacteria</taxon>
        <taxon>Pseudomonadati</taxon>
        <taxon>Pseudomonadota</taxon>
        <taxon>Gammaproteobacteria</taxon>
        <taxon>Enterobacterales</taxon>
        <taxon>Enterobacteriaceae</taxon>
        <taxon>Salmonella</taxon>
    </lineage>
</organism>
<feature type="transmembrane region" description="Helical" evidence="5">
    <location>
        <begin position="92"/>
        <end position="113"/>
    </location>
</feature>
<dbReference type="AlphaFoldDB" id="A0A3V8VU69"/>
<dbReference type="InterPro" id="IPR003807">
    <property type="entry name" value="DUF202"/>
</dbReference>
<comment type="caution">
    <text evidence="8">The sequence shown here is derived from an EMBL/GenBank/DDBJ whole genome shotgun (WGS) entry which is preliminary data.</text>
</comment>
<evidence type="ECO:0000313" key="9">
    <source>
        <dbReference type="EMBL" id="HAE0571084.1"/>
    </source>
</evidence>
<feature type="domain" description="DUF202" evidence="6">
    <location>
        <begin position="13"/>
        <end position="79"/>
    </location>
</feature>
<reference evidence="9" key="1">
    <citation type="journal article" date="2018" name="Genome Biol.">
        <title>SKESA: strategic k-mer extension for scrupulous assemblies.</title>
        <authorList>
            <person name="Souvorov A."/>
            <person name="Agarwala R."/>
            <person name="Lipman D.J."/>
        </authorList>
    </citation>
    <scope>NUCLEOTIDE SEQUENCE</scope>
    <source>
        <strain evidence="9">Salmonella enterica</strain>
    </source>
</reference>
<name>A0A3V8VU69_SALET</name>
<keyword evidence="3 5" id="KW-1133">Transmembrane helix</keyword>
<comment type="subcellular location">
    <subcellularLocation>
        <location evidence="1">Endomembrane system</location>
        <topology evidence="1">Multi-pass membrane protein</topology>
    </subcellularLocation>
</comment>
<protein>
    <submittedName>
        <fullName evidence="7">DUF202 domain-containing protein</fullName>
    </submittedName>
</protein>
<dbReference type="GO" id="GO:0012505">
    <property type="term" value="C:endomembrane system"/>
    <property type="evidence" value="ECO:0007669"/>
    <property type="project" value="UniProtKB-SubCell"/>
</dbReference>
<proteinExistence type="predicted"/>
<dbReference type="EMBL" id="DAAQRO010000020">
    <property type="protein sequence ID" value="HAE0571084.1"/>
    <property type="molecule type" value="Genomic_DNA"/>
</dbReference>
<dbReference type="EMBL" id="DAAQTM010000020">
    <property type="protein sequence ID" value="HAE0804352.1"/>
    <property type="molecule type" value="Genomic_DNA"/>
</dbReference>
<gene>
    <name evidence="8" type="ORF">CC476_18795</name>
    <name evidence="7" type="ORF">DPP28_19150</name>
    <name evidence="9" type="ORF">G2825_20170</name>
    <name evidence="10" type="ORF">G2903_18925</name>
</gene>
<feature type="transmembrane region" description="Helical" evidence="5">
    <location>
        <begin position="21"/>
        <end position="39"/>
    </location>
</feature>
<evidence type="ECO:0000313" key="7">
    <source>
        <dbReference type="EMBL" id="EBW4721376.1"/>
    </source>
</evidence>
<evidence type="ECO:0000259" key="6">
    <source>
        <dbReference type="Pfam" id="PF02656"/>
    </source>
</evidence>
<reference evidence="8" key="2">
    <citation type="submission" date="2018-07" db="EMBL/GenBank/DDBJ databases">
        <authorList>
            <person name="Ashton P.M."/>
            <person name="Dallman T."/>
            <person name="Nair S."/>
            <person name="De Pinna E."/>
            <person name="Peters T."/>
            <person name="Grant K."/>
        </authorList>
    </citation>
    <scope>NUCLEOTIDE SEQUENCE</scope>
    <source>
        <strain evidence="7">274272</strain>
        <strain evidence="8">367228</strain>
    </source>
</reference>
<sequence length="114" mass="12614">MSWLTQGKAPDYRFSLANERTYLAWIRTALAFMAAAIGIDQLAENLASSGVRALLVCVLGITAAALAWYAYRRWSGNERAMRHDAALTYPQLLIWLSAGLMVVIITTLAVLLLR</sequence>
<evidence type="ECO:0000256" key="5">
    <source>
        <dbReference type="SAM" id="Phobius"/>
    </source>
</evidence>
<evidence type="ECO:0000313" key="10">
    <source>
        <dbReference type="EMBL" id="HAE0804352.1"/>
    </source>
</evidence>
<accession>A0A3V8VU69</accession>
<dbReference type="EMBL" id="AAHILE010000022">
    <property type="protein sequence ID" value="EBW4721376.1"/>
    <property type="molecule type" value="Genomic_DNA"/>
</dbReference>
<evidence type="ECO:0000256" key="3">
    <source>
        <dbReference type="ARBA" id="ARBA00022989"/>
    </source>
</evidence>
<dbReference type="Pfam" id="PF02656">
    <property type="entry name" value="DUF202"/>
    <property type="match status" value="1"/>
</dbReference>